<dbReference type="Proteomes" id="UP001181355">
    <property type="component" value="Chromosome"/>
</dbReference>
<gene>
    <name evidence="3" type="ORF">RF679_02435</name>
</gene>
<evidence type="ECO:0000259" key="2">
    <source>
        <dbReference type="Pfam" id="PF00497"/>
    </source>
</evidence>
<accession>A0ABY9RIU8</accession>
<protein>
    <submittedName>
        <fullName evidence="3">Transporter substrate-binding domain-containing protein</fullName>
    </submittedName>
</protein>
<dbReference type="PANTHER" id="PTHR35936">
    <property type="entry name" value="MEMBRANE-BOUND LYTIC MUREIN TRANSGLYCOSYLASE F"/>
    <property type="match status" value="1"/>
</dbReference>
<evidence type="ECO:0000256" key="1">
    <source>
        <dbReference type="ARBA" id="ARBA00022729"/>
    </source>
</evidence>
<dbReference type="Pfam" id="PF00497">
    <property type="entry name" value="SBP_bac_3"/>
    <property type="match status" value="1"/>
</dbReference>
<proteinExistence type="predicted"/>
<feature type="domain" description="Solute-binding protein family 3/N-terminal" evidence="2">
    <location>
        <begin position="82"/>
        <end position="286"/>
    </location>
</feature>
<sequence length="293" mass="32443">MFYQLPLSDHSIFTTVRISAAAKCVLAAFAITLSISTLGVAQQIVASKMATPSVPKIPLMVSEEIGDDLSPSPLPPETRAVLKFLESQLDIQFELRRQPWKRALDRAMVGEGLIFGVSKTKARLKVLNFSETLYEDGVWLVSRCDATFPFRTLEDLKGKTIGVVRGASSGEEFDAQANKLFRVEDDTGATQGRFTKLAQKRMDALVFYKANSTPERLSEELNRLYTPPAFAHTKLQGKPLFCVLPQTITTTSIHIGLAKTQDQSLIQRINQAILTGRKNGSLQKIISAEQDRN</sequence>
<reference evidence="3" key="1">
    <citation type="submission" date="2023-09" db="EMBL/GenBank/DDBJ databases">
        <title>Undibacterium sp. 20NA77.5 isolated from freshwater.</title>
        <authorList>
            <person name="Le V."/>
            <person name="Ko S.-R."/>
            <person name="Ahn C.-Y."/>
            <person name="Oh H.-M."/>
        </authorList>
    </citation>
    <scope>NUCLEOTIDE SEQUENCE</scope>
    <source>
        <strain evidence="3">20NA77.5</strain>
    </source>
</reference>
<dbReference type="SUPFAM" id="SSF53850">
    <property type="entry name" value="Periplasmic binding protein-like II"/>
    <property type="match status" value="1"/>
</dbReference>
<dbReference type="PANTHER" id="PTHR35936:SF25">
    <property type="entry name" value="ABC TRANSPORTER SUBSTRATE-BINDING PROTEIN"/>
    <property type="match status" value="1"/>
</dbReference>
<keyword evidence="4" id="KW-1185">Reference proteome</keyword>
<dbReference type="RefSeq" id="WP_309482643.1">
    <property type="nucleotide sequence ID" value="NZ_CP133720.1"/>
</dbReference>
<evidence type="ECO:0000313" key="4">
    <source>
        <dbReference type="Proteomes" id="UP001181355"/>
    </source>
</evidence>
<organism evidence="3 4">
    <name type="scientific">Undibacterium cyanobacteriorum</name>
    <dbReference type="NCBI Taxonomy" id="3073561"/>
    <lineage>
        <taxon>Bacteria</taxon>
        <taxon>Pseudomonadati</taxon>
        <taxon>Pseudomonadota</taxon>
        <taxon>Betaproteobacteria</taxon>
        <taxon>Burkholderiales</taxon>
        <taxon>Oxalobacteraceae</taxon>
        <taxon>Undibacterium</taxon>
    </lineage>
</organism>
<keyword evidence="1" id="KW-0732">Signal</keyword>
<dbReference type="EMBL" id="CP133720">
    <property type="protein sequence ID" value="WMW81153.1"/>
    <property type="molecule type" value="Genomic_DNA"/>
</dbReference>
<evidence type="ECO:0000313" key="3">
    <source>
        <dbReference type="EMBL" id="WMW81153.1"/>
    </source>
</evidence>
<dbReference type="InterPro" id="IPR001638">
    <property type="entry name" value="Solute-binding_3/MltF_N"/>
</dbReference>
<dbReference type="Gene3D" id="3.40.190.10">
    <property type="entry name" value="Periplasmic binding protein-like II"/>
    <property type="match status" value="2"/>
</dbReference>
<name>A0ABY9RIU8_9BURK</name>